<gene>
    <name evidence="2" type="ORF">FZC74_14070</name>
</gene>
<feature type="transmembrane region" description="Helical" evidence="1">
    <location>
        <begin position="36"/>
        <end position="56"/>
    </location>
</feature>
<protein>
    <submittedName>
        <fullName evidence="2">Uncharacterized protein</fullName>
    </submittedName>
</protein>
<keyword evidence="1" id="KW-1133">Transmembrane helix</keyword>
<keyword evidence="1" id="KW-0472">Membrane</keyword>
<feature type="transmembrane region" description="Helical" evidence="1">
    <location>
        <begin position="7"/>
        <end position="24"/>
    </location>
</feature>
<accession>A0AA94WR38</accession>
<sequence length="73" mass="8499">MGLKAKLLVGVLTVAFAIIFFYIQQIVLRLLPTNTYVGIFMTILLFFGLMFCYIVAKQLVDFFRLKRIFISKK</sequence>
<dbReference type="RefSeq" id="WP_148966333.1">
    <property type="nucleotide sequence ID" value="NZ_VTEU01000005.1"/>
</dbReference>
<evidence type="ECO:0000313" key="2">
    <source>
        <dbReference type="EMBL" id="TYS58114.1"/>
    </source>
</evidence>
<dbReference type="EMBL" id="VTEU01000005">
    <property type="protein sequence ID" value="TYS58114.1"/>
    <property type="molecule type" value="Genomic_DNA"/>
</dbReference>
<dbReference type="Proteomes" id="UP000323393">
    <property type="component" value="Unassembled WGS sequence"/>
</dbReference>
<comment type="caution">
    <text evidence="2">The sequence shown here is derived from an EMBL/GenBank/DDBJ whole genome shotgun (WGS) entry which is preliminary data.</text>
</comment>
<evidence type="ECO:0000256" key="1">
    <source>
        <dbReference type="SAM" id="Phobius"/>
    </source>
</evidence>
<proteinExistence type="predicted"/>
<dbReference type="AlphaFoldDB" id="A0AA94WR38"/>
<reference evidence="2 3" key="1">
    <citation type="submission" date="2019-08" db="EMBL/GenBank/DDBJ databases">
        <title>Bacillus genomes from the desert of Cuatro Cienegas, Coahuila.</title>
        <authorList>
            <person name="Olmedo-Alvarez G."/>
        </authorList>
    </citation>
    <scope>NUCLEOTIDE SEQUENCE [LARGE SCALE GENOMIC DNA]</scope>
    <source>
        <strain evidence="2 3">CH88_3T</strain>
    </source>
</reference>
<evidence type="ECO:0000313" key="3">
    <source>
        <dbReference type="Proteomes" id="UP000323393"/>
    </source>
</evidence>
<name>A0AA94WR38_9BACI</name>
<organism evidence="2 3">
    <name type="scientific">Sutcliffiella horikoshii</name>
    <dbReference type="NCBI Taxonomy" id="79883"/>
    <lineage>
        <taxon>Bacteria</taxon>
        <taxon>Bacillati</taxon>
        <taxon>Bacillota</taxon>
        <taxon>Bacilli</taxon>
        <taxon>Bacillales</taxon>
        <taxon>Bacillaceae</taxon>
        <taxon>Sutcliffiella</taxon>
    </lineage>
</organism>
<keyword evidence="1" id="KW-0812">Transmembrane</keyword>